<keyword evidence="1" id="KW-0175">Coiled coil</keyword>
<proteinExistence type="predicted"/>
<dbReference type="EMBL" id="HBIZ01031651">
    <property type="protein sequence ID" value="CAE0767545.1"/>
    <property type="molecule type" value="Transcribed_RNA"/>
</dbReference>
<sequence length="184" mass="21309">MRDLEQENSSLYHSAREQRELVAACDVALRARDAKIIDLEGQNTALGEIVAAFDSELESKDRLLQNHKTTFRSAIAILEEKVQRAEARAAHAEAEGGRRDEVVRKFPDEMRARDAKIVHLERQVAKLERDNEVVEINLRATVEAHRFEVYELHNAYARELEQLRQRHQAERTRATQLDNERSDQ</sequence>
<accession>A0A7S4F1P4</accession>
<protein>
    <submittedName>
        <fullName evidence="2">Uncharacterized protein</fullName>
    </submittedName>
</protein>
<feature type="coiled-coil region" evidence="1">
    <location>
        <begin position="68"/>
        <end position="180"/>
    </location>
</feature>
<dbReference type="AlphaFoldDB" id="A0A7S4F1P4"/>
<gene>
    <name evidence="2" type="ORF">PCAR00345_LOCUS20157</name>
</gene>
<evidence type="ECO:0000256" key="1">
    <source>
        <dbReference type="SAM" id="Coils"/>
    </source>
</evidence>
<organism evidence="2">
    <name type="scientific">Chrysotila carterae</name>
    <name type="common">Marine alga</name>
    <name type="synonym">Syracosphaera carterae</name>
    <dbReference type="NCBI Taxonomy" id="13221"/>
    <lineage>
        <taxon>Eukaryota</taxon>
        <taxon>Haptista</taxon>
        <taxon>Haptophyta</taxon>
        <taxon>Prymnesiophyceae</taxon>
        <taxon>Isochrysidales</taxon>
        <taxon>Isochrysidaceae</taxon>
        <taxon>Chrysotila</taxon>
    </lineage>
</organism>
<name>A0A7S4F1P4_CHRCT</name>
<reference evidence="2" key="1">
    <citation type="submission" date="2021-01" db="EMBL/GenBank/DDBJ databases">
        <authorList>
            <person name="Corre E."/>
            <person name="Pelletier E."/>
            <person name="Niang G."/>
            <person name="Scheremetjew M."/>
            <person name="Finn R."/>
            <person name="Kale V."/>
            <person name="Holt S."/>
            <person name="Cochrane G."/>
            <person name="Meng A."/>
            <person name="Brown T."/>
            <person name="Cohen L."/>
        </authorList>
    </citation>
    <scope>NUCLEOTIDE SEQUENCE</scope>
    <source>
        <strain evidence="2">CCMP645</strain>
    </source>
</reference>
<evidence type="ECO:0000313" key="2">
    <source>
        <dbReference type="EMBL" id="CAE0767545.1"/>
    </source>
</evidence>